<gene>
    <name evidence="1" type="ORF">GHA01_19910</name>
</gene>
<accession>A0ABQ0SIL4</accession>
<name>A0ABQ0SIL4_NOVHA</name>
<keyword evidence="2" id="KW-1185">Reference proteome</keyword>
<dbReference type="EMBL" id="BJNN01000108">
    <property type="protein sequence ID" value="GEC64142.1"/>
    <property type="molecule type" value="Genomic_DNA"/>
</dbReference>
<evidence type="ECO:0000313" key="1">
    <source>
        <dbReference type="EMBL" id="GEC64142.1"/>
    </source>
</evidence>
<sequence length="212" mass="23632">MARPALDRVRKKELRAEFEKEVMAAFANFGPDFDKSALMRKYTAAGLNTSSLYRWFDAIKSSGAPGRAFAEKVRDNVRERSQASQEPAVAIGADIVAELPVVPDPDEIVGLGVGKIVDQMQMCMNVARRILKHSFHDDGKPRNAKLALSASEHLRRSVDTMARLYEMMIAYQQVETFHKTIFEVIRDVDPIVAETILGRLRQLNATQRGGAG</sequence>
<dbReference type="RefSeq" id="WP_048859039.1">
    <property type="nucleotide sequence ID" value="NZ_BJNN01000108.1"/>
</dbReference>
<proteinExistence type="predicted"/>
<evidence type="ECO:0000313" key="2">
    <source>
        <dbReference type="Proteomes" id="UP000319478"/>
    </source>
</evidence>
<comment type="caution">
    <text evidence="1">The sequence shown here is derived from an EMBL/GenBank/DDBJ whole genome shotgun (WGS) entry which is preliminary data.</text>
</comment>
<protein>
    <submittedName>
        <fullName evidence="1">Uncharacterized protein</fullName>
    </submittedName>
</protein>
<dbReference type="Proteomes" id="UP000319478">
    <property type="component" value="Unassembled WGS sequence"/>
</dbReference>
<reference evidence="1 2" key="1">
    <citation type="submission" date="2019-06" db="EMBL/GenBank/DDBJ databases">
        <title>Whole genome shotgun sequence of Komagataeibacter hansenii NBRC 14820.</title>
        <authorList>
            <person name="Hosoyama A."/>
            <person name="Uohara A."/>
            <person name="Ohji S."/>
            <person name="Ichikawa N."/>
        </authorList>
    </citation>
    <scope>NUCLEOTIDE SEQUENCE [LARGE SCALE GENOMIC DNA]</scope>
    <source>
        <strain evidence="1 2">NBRC 14820</strain>
    </source>
</reference>
<organism evidence="1 2">
    <name type="scientific">Novacetimonas hansenii</name>
    <name type="common">Komagataeibacter hansenii</name>
    <dbReference type="NCBI Taxonomy" id="436"/>
    <lineage>
        <taxon>Bacteria</taxon>
        <taxon>Pseudomonadati</taxon>
        <taxon>Pseudomonadota</taxon>
        <taxon>Alphaproteobacteria</taxon>
        <taxon>Acetobacterales</taxon>
        <taxon>Acetobacteraceae</taxon>
        <taxon>Novacetimonas</taxon>
    </lineage>
</organism>